<keyword evidence="4" id="KW-1185">Reference proteome</keyword>
<evidence type="ECO:0000256" key="1">
    <source>
        <dbReference type="SAM" id="MobiDB-lite"/>
    </source>
</evidence>
<dbReference type="EMBL" id="CP036287">
    <property type="protein sequence ID" value="QDU67344.1"/>
    <property type="molecule type" value="Genomic_DNA"/>
</dbReference>
<dbReference type="RefSeq" id="WP_145065414.1">
    <property type="nucleotide sequence ID" value="NZ_CP036287.1"/>
</dbReference>
<evidence type="ECO:0000313" key="4">
    <source>
        <dbReference type="Proteomes" id="UP000316921"/>
    </source>
</evidence>
<keyword evidence="2" id="KW-0472">Membrane</keyword>
<keyword evidence="2" id="KW-0812">Transmembrane</keyword>
<gene>
    <name evidence="3" type="ORF">Pla133_24260</name>
</gene>
<protein>
    <recommendedName>
        <fullName evidence="5">ATP synthase I chain</fullName>
    </recommendedName>
</protein>
<feature type="compositionally biased region" description="Low complexity" evidence="1">
    <location>
        <begin position="123"/>
        <end position="139"/>
    </location>
</feature>
<feature type="transmembrane region" description="Helical" evidence="2">
    <location>
        <begin position="93"/>
        <end position="113"/>
    </location>
</feature>
<feature type="region of interest" description="Disordered" evidence="1">
    <location>
        <begin position="121"/>
        <end position="150"/>
    </location>
</feature>
<evidence type="ECO:0000313" key="3">
    <source>
        <dbReference type="EMBL" id="QDU67344.1"/>
    </source>
</evidence>
<dbReference type="Proteomes" id="UP000316921">
    <property type="component" value="Chromosome"/>
</dbReference>
<reference evidence="3 4" key="1">
    <citation type="submission" date="2019-02" db="EMBL/GenBank/DDBJ databases">
        <title>Deep-cultivation of Planctomycetes and their phenomic and genomic characterization uncovers novel biology.</title>
        <authorList>
            <person name="Wiegand S."/>
            <person name="Jogler M."/>
            <person name="Boedeker C."/>
            <person name="Pinto D."/>
            <person name="Vollmers J."/>
            <person name="Rivas-Marin E."/>
            <person name="Kohn T."/>
            <person name="Peeters S.H."/>
            <person name="Heuer A."/>
            <person name="Rast P."/>
            <person name="Oberbeckmann S."/>
            <person name="Bunk B."/>
            <person name="Jeske O."/>
            <person name="Meyerdierks A."/>
            <person name="Storesund J.E."/>
            <person name="Kallscheuer N."/>
            <person name="Luecker S."/>
            <person name="Lage O.M."/>
            <person name="Pohl T."/>
            <person name="Merkel B.J."/>
            <person name="Hornburger P."/>
            <person name="Mueller R.-W."/>
            <person name="Bruemmer F."/>
            <person name="Labrenz M."/>
            <person name="Spormann A.M."/>
            <person name="Op den Camp H."/>
            <person name="Overmann J."/>
            <person name="Amann R."/>
            <person name="Jetten M.S.M."/>
            <person name="Mascher T."/>
            <person name="Medema M.H."/>
            <person name="Devos D.P."/>
            <person name="Kaster A.-K."/>
            <person name="Ovreas L."/>
            <person name="Rohde M."/>
            <person name="Galperin M.Y."/>
            <person name="Jogler C."/>
        </authorList>
    </citation>
    <scope>NUCLEOTIDE SEQUENCE [LARGE SCALE GENOMIC DNA]</scope>
    <source>
        <strain evidence="3 4">Pla133</strain>
    </source>
</reference>
<accession>A0A518BK42</accession>
<name>A0A518BK42_9BACT</name>
<dbReference type="AlphaFoldDB" id="A0A518BK42"/>
<dbReference type="KEGG" id="pbap:Pla133_24260"/>
<evidence type="ECO:0000256" key="2">
    <source>
        <dbReference type="SAM" id="Phobius"/>
    </source>
</evidence>
<sequence>MTLTNICLILLSAVAGVVAWILGGREGTGVLLGSLLAAGLTGLGMAYQRQVLATRPNLAVGVLGLFMVVKMFCLLIGAAILRYVPFAAERADWRAFVVAFAPVAVLALIVGAGDTMRRLKAQSRTGTGATEAGAAGSSAPRSNDALATNDSIQSAVRASLEA</sequence>
<keyword evidence="2" id="KW-1133">Transmembrane helix</keyword>
<proteinExistence type="predicted"/>
<feature type="transmembrane region" description="Helical" evidence="2">
    <location>
        <begin position="59"/>
        <end position="81"/>
    </location>
</feature>
<organism evidence="3 4">
    <name type="scientific">Engelhardtia mirabilis</name>
    <dbReference type="NCBI Taxonomy" id="2528011"/>
    <lineage>
        <taxon>Bacteria</taxon>
        <taxon>Pseudomonadati</taxon>
        <taxon>Planctomycetota</taxon>
        <taxon>Planctomycetia</taxon>
        <taxon>Planctomycetia incertae sedis</taxon>
        <taxon>Engelhardtia</taxon>
    </lineage>
</organism>
<evidence type="ECO:0008006" key="5">
    <source>
        <dbReference type="Google" id="ProtNLM"/>
    </source>
</evidence>
<feature type="transmembrane region" description="Helical" evidence="2">
    <location>
        <begin position="29"/>
        <end position="47"/>
    </location>
</feature>